<dbReference type="EMBL" id="SGWW01000004">
    <property type="protein sequence ID" value="RZS55145.1"/>
    <property type="molecule type" value="Genomic_DNA"/>
</dbReference>
<dbReference type="Proteomes" id="UP000293519">
    <property type="component" value="Unassembled WGS sequence"/>
</dbReference>
<keyword evidence="5" id="KW-1185">Reference proteome</keyword>
<reference evidence="4 5" key="1">
    <citation type="journal article" date="2015" name="Stand. Genomic Sci.">
        <title>Genomic Encyclopedia of Bacterial and Archaeal Type Strains, Phase III: the genomes of soil and plant-associated and newly described type strains.</title>
        <authorList>
            <person name="Whitman W.B."/>
            <person name="Woyke T."/>
            <person name="Klenk H.P."/>
            <person name="Zhou Y."/>
            <person name="Lilburn T.G."/>
            <person name="Beck B.J."/>
            <person name="De Vos P."/>
            <person name="Vandamme P."/>
            <person name="Eisen J.A."/>
            <person name="Garrity G."/>
            <person name="Hugenholtz P."/>
            <person name="Kyrpides N.C."/>
        </authorList>
    </citation>
    <scope>NUCLEOTIDE SEQUENCE [LARGE SCALE GENOMIC DNA]</scope>
    <source>
        <strain evidence="4 5">CV2</strain>
    </source>
</reference>
<evidence type="ECO:0000259" key="3">
    <source>
        <dbReference type="PROSITE" id="PS51186"/>
    </source>
</evidence>
<keyword evidence="2" id="KW-0012">Acyltransferase</keyword>
<organism evidence="4 5">
    <name type="scientific">Microcella putealis</name>
    <dbReference type="NCBI Taxonomy" id="337005"/>
    <lineage>
        <taxon>Bacteria</taxon>
        <taxon>Bacillati</taxon>
        <taxon>Actinomycetota</taxon>
        <taxon>Actinomycetes</taxon>
        <taxon>Micrococcales</taxon>
        <taxon>Microbacteriaceae</taxon>
        <taxon>Microcella</taxon>
    </lineage>
</organism>
<dbReference type="GO" id="GO:0016747">
    <property type="term" value="F:acyltransferase activity, transferring groups other than amino-acyl groups"/>
    <property type="evidence" value="ECO:0007669"/>
    <property type="project" value="InterPro"/>
</dbReference>
<proteinExistence type="predicted"/>
<dbReference type="RefSeq" id="WP_241969224.1">
    <property type="nucleotide sequence ID" value="NZ_SGWW01000004.1"/>
</dbReference>
<keyword evidence="1 4" id="KW-0808">Transferase</keyword>
<dbReference type="CDD" id="cd04301">
    <property type="entry name" value="NAT_SF"/>
    <property type="match status" value="1"/>
</dbReference>
<dbReference type="SUPFAM" id="SSF55729">
    <property type="entry name" value="Acyl-CoA N-acyltransferases (Nat)"/>
    <property type="match status" value="1"/>
</dbReference>
<evidence type="ECO:0000256" key="1">
    <source>
        <dbReference type="ARBA" id="ARBA00022679"/>
    </source>
</evidence>
<sequence>MSGSVEPGGVAVRIEIDELRRPEVLALLDEHRTEMFATTCSAESVHALDLDALRADSVTVWTAWLGDEVVGCVALKRIAPQHGELKSMRTTAAARGRGVGAALLSHVLAEAAAAGFTRVSLETGAEDFFAPARRLYERFGFVECPPFGSYRLDPLSVFYTRALSAAEAPA</sequence>
<feature type="domain" description="N-acetyltransferase" evidence="3">
    <location>
        <begin position="14"/>
        <end position="164"/>
    </location>
</feature>
<dbReference type="InterPro" id="IPR016181">
    <property type="entry name" value="Acyl_CoA_acyltransferase"/>
</dbReference>
<dbReference type="PANTHER" id="PTHR43877:SF5">
    <property type="entry name" value="BLL8307 PROTEIN"/>
    <property type="match status" value="1"/>
</dbReference>
<accession>A0A4Q7LKK7</accession>
<dbReference type="InterPro" id="IPR050832">
    <property type="entry name" value="Bact_Acetyltransf"/>
</dbReference>
<dbReference type="InterPro" id="IPR000182">
    <property type="entry name" value="GNAT_dom"/>
</dbReference>
<dbReference type="PROSITE" id="PS51186">
    <property type="entry name" value="GNAT"/>
    <property type="match status" value="1"/>
</dbReference>
<evidence type="ECO:0000313" key="4">
    <source>
        <dbReference type="EMBL" id="RZS55145.1"/>
    </source>
</evidence>
<dbReference type="AlphaFoldDB" id="A0A4Q7LKK7"/>
<comment type="caution">
    <text evidence="4">The sequence shown here is derived from an EMBL/GenBank/DDBJ whole genome shotgun (WGS) entry which is preliminary data.</text>
</comment>
<protein>
    <submittedName>
        <fullName evidence="4">Putative acetyltransferase</fullName>
    </submittedName>
</protein>
<dbReference type="Pfam" id="PF00583">
    <property type="entry name" value="Acetyltransf_1"/>
    <property type="match status" value="1"/>
</dbReference>
<dbReference type="Gene3D" id="3.40.630.30">
    <property type="match status" value="1"/>
</dbReference>
<evidence type="ECO:0000256" key="2">
    <source>
        <dbReference type="ARBA" id="ARBA00023315"/>
    </source>
</evidence>
<evidence type="ECO:0000313" key="5">
    <source>
        <dbReference type="Proteomes" id="UP000293519"/>
    </source>
</evidence>
<dbReference type="PANTHER" id="PTHR43877">
    <property type="entry name" value="AMINOALKYLPHOSPHONATE N-ACETYLTRANSFERASE-RELATED-RELATED"/>
    <property type="match status" value="1"/>
</dbReference>
<name>A0A4Q7LKK7_9MICO</name>
<gene>
    <name evidence="4" type="ORF">EV141_2134</name>
</gene>